<comment type="caution">
    <text evidence="2">The sequence shown here is derived from an EMBL/GenBank/DDBJ whole genome shotgun (WGS) entry which is preliminary data.</text>
</comment>
<dbReference type="Gene3D" id="1.10.260.40">
    <property type="entry name" value="lambda repressor-like DNA-binding domains"/>
    <property type="match status" value="1"/>
</dbReference>
<dbReference type="PROSITE" id="PS50943">
    <property type="entry name" value="HTH_CROC1"/>
    <property type="match status" value="1"/>
</dbReference>
<dbReference type="InterPro" id="IPR001387">
    <property type="entry name" value="Cro/C1-type_HTH"/>
</dbReference>
<dbReference type="CDD" id="cd00093">
    <property type="entry name" value="HTH_XRE"/>
    <property type="match status" value="1"/>
</dbReference>
<proteinExistence type="predicted"/>
<evidence type="ECO:0000259" key="1">
    <source>
        <dbReference type="PROSITE" id="PS50943"/>
    </source>
</evidence>
<name>A0ABQ0BGL1_9FIRM</name>
<gene>
    <name evidence="2" type="ORF">K040078D81_47010</name>
</gene>
<dbReference type="Proteomes" id="UP001600943">
    <property type="component" value="Unassembled WGS sequence"/>
</dbReference>
<feature type="domain" description="HTH cro/C1-type" evidence="1">
    <location>
        <begin position="7"/>
        <end position="61"/>
    </location>
</feature>
<sequence>MKAYQIIKNYIDENGIKMSYVADGIGMPRELLRRSLDGTRALKADEFIKICAILSLDLTDFDTRERASA</sequence>
<reference evidence="2 3" key="1">
    <citation type="submission" date="2024-04" db="EMBL/GenBank/DDBJ databases">
        <title>Defined microbial consortia suppress multidrug-resistant proinflammatory Enterobacteriaceae via ecological control.</title>
        <authorList>
            <person name="Furuichi M."/>
            <person name="Kawaguchi T."/>
            <person name="Pust M."/>
            <person name="Yasuma K."/>
            <person name="Plichta D."/>
            <person name="Hasegawa N."/>
            <person name="Ohya T."/>
            <person name="Bhattarai S."/>
            <person name="Sasajima S."/>
            <person name="Aoto Y."/>
            <person name="Tuganbaev T."/>
            <person name="Yaginuma M."/>
            <person name="Ueda M."/>
            <person name="Okahashi N."/>
            <person name="Amafuji K."/>
            <person name="Kiridooshi Y."/>
            <person name="Sugita K."/>
            <person name="Strazar M."/>
            <person name="Skelly A."/>
            <person name="Suda W."/>
            <person name="Hattori M."/>
            <person name="Nakamoto N."/>
            <person name="Caballero S."/>
            <person name="Norman J."/>
            <person name="Olle B."/>
            <person name="Tanoue T."/>
            <person name="Arita M."/>
            <person name="Bucci V."/>
            <person name="Atarashi K."/>
            <person name="Xavier R."/>
            <person name="Honda K."/>
        </authorList>
    </citation>
    <scope>NUCLEOTIDE SEQUENCE [LARGE SCALE GENOMIC DNA]</scope>
    <source>
        <strain evidence="3">k04-0078-D8-1</strain>
    </source>
</reference>
<dbReference type="RefSeq" id="WP_256170546.1">
    <property type="nucleotide sequence ID" value="NZ_BAABYW010000001.1"/>
</dbReference>
<dbReference type="InterPro" id="IPR010982">
    <property type="entry name" value="Lambda_DNA-bd_dom_sf"/>
</dbReference>
<evidence type="ECO:0000313" key="3">
    <source>
        <dbReference type="Proteomes" id="UP001600943"/>
    </source>
</evidence>
<dbReference type="EMBL" id="BAABYW010000001">
    <property type="protein sequence ID" value="GAA6410584.1"/>
    <property type="molecule type" value="Genomic_DNA"/>
</dbReference>
<accession>A0ABQ0BGL1</accession>
<evidence type="ECO:0000313" key="2">
    <source>
        <dbReference type="EMBL" id="GAA6410584.1"/>
    </source>
</evidence>
<protein>
    <recommendedName>
        <fullName evidence="1">HTH cro/C1-type domain-containing protein</fullName>
    </recommendedName>
</protein>
<organism evidence="2 3">
    <name type="scientific">Blautia hominis</name>
    <dbReference type="NCBI Taxonomy" id="2025493"/>
    <lineage>
        <taxon>Bacteria</taxon>
        <taxon>Bacillati</taxon>
        <taxon>Bacillota</taxon>
        <taxon>Clostridia</taxon>
        <taxon>Lachnospirales</taxon>
        <taxon>Lachnospiraceae</taxon>
        <taxon>Blautia</taxon>
    </lineage>
</organism>
<dbReference type="SUPFAM" id="SSF47413">
    <property type="entry name" value="lambda repressor-like DNA-binding domains"/>
    <property type="match status" value="1"/>
</dbReference>
<keyword evidence="3" id="KW-1185">Reference proteome</keyword>